<dbReference type="InterPro" id="IPR000847">
    <property type="entry name" value="LysR_HTH_N"/>
</dbReference>
<name>X0R6E6_RHOWR</name>
<evidence type="ECO:0000259" key="6">
    <source>
        <dbReference type="PROSITE" id="PS50931"/>
    </source>
</evidence>
<dbReference type="EMBL" id="BAWF01000031">
    <property type="protein sequence ID" value="GAF46500.1"/>
    <property type="molecule type" value="Genomic_DNA"/>
</dbReference>
<dbReference type="GO" id="GO:0003677">
    <property type="term" value="F:DNA binding"/>
    <property type="evidence" value="ECO:0007669"/>
    <property type="project" value="UniProtKB-KW"/>
</dbReference>
<reference evidence="7 8" key="1">
    <citation type="submission" date="2014-02" db="EMBL/GenBank/DDBJ databases">
        <title>Whole genome shotgun sequence of Rhodococcus wratislaviensis NBRC 100605.</title>
        <authorList>
            <person name="Hosoyama A."/>
            <person name="Tsuchikane K."/>
            <person name="Yoshida I."/>
            <person name="Ohji S."/>
            <person name="Ichikawa N."/>
            <person name="Yamazoe A."/>
            <person name="Fujita N."/>
        </authorList>
    </citation>
    <scope>NUCLEOTIDE SEQUENCE [LARGE SCALE GENOMIC DNA]</scope>
    <source>
        <strain evidence="7 8">NBRC 100605</strain>
    </source>
</reference>
<evidence type="ECO:0000313" key="7">
    <source>
        <dbReference type="EMBL" id="GAF46500.1"/>
    </source>
</evidence>
<dbReference type="Gene3D" id="1.10.10.10">
    <property type="entry name" value="Winged helix-like DNA-binding domain superfamily/Winged helix DNA-binding domain"/>
    <property type="match status" value="1"/>
</dbReference>
<keyword evidence="2" id="KW-0805">Transcription regulation</keyword>
<dbReference type="SUPFAM" id="SSF53850">
    <property type="entry name" value="Periplasmic binding protein-like II"/>
    <property type="match status" value="1"/>
</dbReference>
<evidence type="ECO:0000256" key="1">
    <source>
        <dbReference type="ARBA" id="ARBA00009437"/>
    </source>
</evidence>
<dbReference type="CDD" id="cd05466">
    <property type="entry name" value="PBP2_LTTR_substrate"/>
    <property type="match status" value="1"/>
</dbReference>
<dbReference type="Proteomes" id="UP000019491">
    <property type="component" value="Unassembled WGS sequence"/>
</dbReference>
<evidence type="ECO:0000313" key="8">
    <source>
        <dbReference type="Proteomes" id="UP000019491"/>
    </source>
</evidence>
<dbReference type="PANTHER" id="PTHR30346">
    <property type="entry name" value="TRANSCRIPTIONAL DUAL REGULATOR HCAR-RELATED"/>
    <property type="match status" value="1"/>
</dbReference>
<organism evidence="7 8">
    <name type="scientific">Rhodococcus wratislaviensis NBRC 100605</name>
    <dbReference type="NCBI Taxonomy" id="1219028"/>
    <lineage>
        <taxon>Bacteria</taxon>
        <taxon>Bacillati</taxon>
        <taxon>Actinomycetota</taxon>
        <taxon>Actinomycetes</taxon>
        <taxon>Mycobacteriales</taxon>
        <taxon>Nocardiaceae</taxon>
        <taxon>Rhodococcus</taxon>
    </lineage>
</organism>
<dbReference type="InterPro" id="IPR036390">
    <property type="entry name" value="WH_DNA-bd_sf"/>
</dbReference>
<dbReference type="FunFam" id="1.10.10.10:FF:000001">
    <property type="entry name" value="LysR family transcriptional regulator"/>
    <property type="match status" value="1"/>
</dbReference>
<comment type="caution">
    <text evidence="7">The sequence shown here is derived from an EMBL/GenBank/DDBJ whole genome shotgun (WGS) entry which is preliminary data.</text>
</comment>
<dbReference type="PANTHER" id="PTHR30346:SF28">
    <property type="entry name" value="HTH-TYPE TRANSCRIPTIONAL REGULATOR CYNR"/>
    <property type="match status" value="1"/>
</dbReference>
<dbReference type="Gene3D" id="3.40.190.290">
    <property type="match status" value="1"/>
</dbReference>
<accession>X0R6E6</accession>
<dbReference type="GO" id="GO:0032993">
    <property type="term" value="C:protein-DNA complex"/>
    <property type="evidence" value="ECO:0007669"/>
    <property type="project" value="TreeGrafter"/>
</dbReference>
<dbReference type="SUPFAM" id="SSF46785">
    <property type="entry name" value="Winged helix' DNA-binding domain"/>
    <property type="match status" value="1"/>
</dbReference>
<dbReference type="RefSeq" id="WP_255221539.1">
    <property type="nucleotide sequence ID" value="NZ_BAWF01000031.1"/>
</dbReference>
<dbReference type="InterPro" id="IPR036388">
    <property type="entry name" value="WH-like_DNA-bd_sf"/>
</dbReference>
<evidence type="ECO:0000256" key="5">
    <source>
        <dbReference type="ARBA" id="ARBA00023163"/>
    </source>
</evidence>
<dbReference type="AlphaFoldDB" id="X0R6E6"/>
<dbReference type="InterPro" id="IPR005119">
    <property type="entry name" value="LysR_subst-bd"/>
</dbReference>
<evidence type="ECO:0000256" key="2">
    <source>
        <dbReference type="ARBA" id="ARBA00023015"/>
    </source>
</evidence>
<dbReference type="PROSITE" id="PS50931">
    <property type="entry name" value="HTH_LYSR"/>
    <property type="match status" value="1"/>
</dbReference>
<evidence type="ECO:0000256" key="4">
    <source>
        <dbReference type="ARBA" id="ARBA00023159"/>
    </source>
</evidence>
<dbReference type="PRINTS" id="PR00039">
    <property type="entry name" value="HTHLYSR"/>
</dbReference>
<comment type="similarity">
    <text evidence="1">Belongs to the LysR transcriptional regulatory family.</text>
</comment>
<protein>
    <submittedName>
        <fullName evidence="7">Putative LysR family transcriptional regulator</fullName>
    </submittedName>
</protein>
<dbReference type="GO" id="GO:0003700">
    <property type="term" value="F:DNA-binding transcription factor activity"/>
    <property type="evidence" value="ECO:0007669"/>
    <property type="project" value="InterPro"/>
</dbReference>
<keyword evidence="5" id="KW-0804">Transcription</keyword>
<proteinExistence type="inferred from homology"/>
<dbReference type="Pfam" id="PF00126">
    <property type="entry name" value="HTH_1"/>
    <property type="match status" value="1"/>
</dbReference>
<keyword evidence="4" id="KW-0010">Activator</keyword>
<feature type="domain" description="HTH lysR-type" evidence="6">
    <location>
        <begin position="9"/>
        <end position="66"/>
    </location>
</feature>
<dbReference type="Pfam" id="PF03466">
    <property type="entry name" value="LysR_substrate"/>
    <property type="match status" value="1"/>
</dbReference>
<sequence>MTELSLSEVDLRLIEYFVAVADHGTVTRAAQSLYVAQPSLSQAIRTLERKLGVTLFERSGRGLTLTADGTLFLAPARQILSDVQLAAEQVAAVRDVAGGRLKLAALSSLAIDPLAGLLSRFHAQFPNVVLDVADADNFADIVESVREGRTELGLTELSEPTPSLQTRFVQEQEIALVLPPELAATVPDPVPMPAAADLPVVVELSTTFGRAFIDSTLADTLRNVVVECAHRQALWELVRAGVGATVLPRRFAETELEGVVVRSFSPPITRPIGWVFRPGPLSPAAEAFLESSTS</sequence>
<gene>
    <name evidence="7" type="ORF">RW1_031_00840</name>
</gene>
<keyword evidence="3" id="KW-0238">DNA-binding</keyword>
<evidence type="ECO:0000256" key="3">
    <source>
        <dbReference type="ARBA" id="ARBA00023125"/>
    </source>
</evidence>
<keyword evidence="8" id="KW-1185">Reference proteome</keyword>